<dbReference type="InterPro" id="IPR001452">
    <property type="entry name" value="SH3_domain"/>
</dbReference>
<name>A0A2P4THY2_BAMTH</name>
<keyword evidence="2 11" id="KW-0728">SH3 domain</keyword>
<evidence type="ECO:0000256" key="13">
    <source>
        <dbReference type="SAM" id="MobiDB-lite"/>
    </source>
</evidence>
<keyword evidence="6" id="KW-0967">Endosome</keyword>
<evidence type="ECO:0000256" key="10">
    <source>
        <dbReference type="ARBA" id="ARBA00023180"/>
    </source>
</evidence>
<dbReference type="InterPro" id="IPR035532">
    <property type="entry name" value="DBS_SH3"/>
</dbReference>
<evidence type="ECO:0000256" key="6">
    <source>
        <dbReference type="ARBA" id="ARBA00022753"/>
    </source>
</evidence>
<evidence type="ECO:0000259" key="15">
    <source>
        <dbReference type="PROSITE" id="PS50002"/>
    </source>
</evidence>
<evidence type="ECO:0000256" key="5">
    <source>
        <dbReference type="ARBA" id="ARBA00022741"/>
    </source>
</evidence>
<feature type="disulfide bond" evidence="12">
    <location>
        <begin position="529"/>
        <end position="566"/>
    </location>
</feature>
<feature type="domain" description="SH3" evidence="15">
    <location>
        <begin position="71"/>
        <end position="132"/>
    </location>
</feature>
<feature type="non-terminal residue" evidence="16">
    <location>
        <position position="1"/>
    </location>
</feature>
<dbReference type="Gene3D" id="2.30.30.40">
    <property type="entry name" value="SH3 Domains"/>
    <property type="match status" value="1"/>
</dbReference>
<evidence type="ECO:0000256" key="14">
    <source>
        <dbReference type="SAM" id="Phobius"/>
    </source>
</evidence>
<dbReference type="PROSITE" id="PS50002">
    <property type="entry name" value="SH3"/>
    <property type="match status" value="1"/>
</dbReference>
<comment type="similarity">
    <text evidence="12">Belongs to the LAMP family.</text>
</comment>
<evidence type="ECO:0000256" key="1">
    <source>
        <dbReference type="ARBA" id="ARBA00004530"/>
    </source>
</evidence>
<dbReference type="Pfam" id="PF01299">
    <property type="entry name" value="Lamp2-like_luminal"/>
    <property type="match status" value="1"/>
</dbReference>
<evidence type="ECO:0000313" key="16">
    <source>
        <dbReference type="EMBL" id="POI35977.1"/>
    </source>
</evidence>
<evidence type="ECO:0000256" key="3">
    <source>
        <dbReference type="ARBA" id="ARBA00022692"/>
    </source>
</evidence>
<dbReference type="GO" id="GO:0005765">
    <property type="term" value="C:lysosomal membrane"/>
    <property type="evidence" value="ECO:0007669"/>
    <property type="project" value="UniProtKB-SubCell"/>
</dbReference>
<dbReference type="InterPro" id="IPR048528">
    <property type="entry name" value="Lamp2-like_luminal"/>
</dbReference>
<keyword evidence="10" id="KW-0325">Glycoprotein</keyword>
<reference evidence="16 17" key="1">
    <citation type="submission" date="2018-01" db="EMBL/GenBank/DDBJ databases">
        <title>Comparison of the Chinese Bamboo Partridge and Red Junglefowl genome sequences highlights the importance of demography in genome evolution.</title>
        <authorList>
            <person name="Tiley G.P."/>
            <person name="Kimball R.T."/>
            <person name="Braun E.L."/>
            <person name="Burleigh J.G."/>
        </authorList>
    </citation>
    <scope>NUCLEOTIDE SEQUENCE [LARGE SCALE GENOMIC DNA]</scope>
    <source>
        <strain evidence="16">RTK389</strain>
        <tissue evidence="16">Blood</tissue>
    </source>
</reference>
<dbReference type="EMBL" id="PPHD01000107">
    <property type="protein sequence ID" value="POI35977.1"/>
    <property type="molecule type" value="Genomic_DNA"/>
</dbReference>
<dbReference type="SUPFAM" id="SSF50044">
    <property type="entry name" value="SH3-domain"/>
    <property type="match status" value="1"/>
</dbReference>
<comment type="subcellular location">
    <subcellularLocation>
        <location evidence="1">Endosome membrane</location>
        <topology evidence="1">Single-pass type I membrane protein</topology>
    </subcellularLocation>
    <subcellularLocation>
        <location evidence="12">Lysosome membrane</location>
        <topology evidence="12">Single-pass type I membrane protein</topology>
    </subcellularLocation>
</comment>
<dbReference type="GO" id="GO:0031902">
    <property type="term" value="C:late endosome membrane"/>
    <property type="evidence" value="ECO:0007669"/>
    <property type="project" value="TreeGrafter"/>
</dbReference>
<evidence type="ECO:0000256" key="12">
    <source>
        <dbReference type="PROSITE-ProRule" id="PRU00740"/>
    </source>
</evidence>
<evidence type="ECO:0000313" key="17">
    <source>
        <dbReference type="Proteomes" id="UP000237246"/>
    </source>
</evidence>
<protein>
    <recommendedName>
        <fullName evidence="15">SH3 domain-containing protein</fullName>
    </recommendedName>
</protein>
<dbReference type="GO" id="GO:0005525">
    <property type="term" value="F:GTP binding"/>
    <property type="evidence" value="ECO:0007669"/>
    <property type="project" value="UniProtKB-KW"/>
</dbReference>
<keyword evidence="12" id="KW-1015">Disulfide bond</keyword>
<accession>A0A2P4THY2</accession>
<keyword evidence="9 12" id="KW-0472">Membrane</keyword>
<dbReference type="GO" id="GO:0005886">
    <property type="term" value="C:plasma membrane"/>
    <property type="evidence" value="ECO:0007669"/>
    <property type="project" value="TreeGrafter"/>
</dbReference>
<feature type="region of interest" description="Disordered" evidence="13">
    <location>
        <begin position="342"/>
        <end position="398"/>
    </location>
</feature>
<dbReference type="PRINTS" id="PR00336">
    <property type="entry name" value="LYSASSOCTDMP"/>
</dbReference>
<keyword evidence="7 14" id="KW-1133">Transmembrane helix</keyword>
<organism evidence="16 17">
    <name type="scientific">Bambusicola thoracicus</name>
    <name type="common">Chinese bamboo-partridge</name>
    <name type="synonym">Perdix thoracica</name>
    <dbReference type="NCBI Taxonomy" id="9083"/>
    <lineage>
        <taxon>Eukaryota</taxon>
        <taxon>Metazoa</taxon>
        <taxon>Chordata</taxon>
        <taxon>Craniata</taxon>
        <taxon>Vertebrata</taxon>
        <taxon>Euteleostomi</taxon>
        <taxon>Archelosauria</taxon>
        <taxon>Archosauria</taxon>
        <taxon>Dinosauria</taxon>
        <taxon>Saurischia</taxon>
        <taxon>Theropoda</taxon>
        <taxon>Coelurosauria</taxon>
        <taxon>Aves</taxon>
        <taxon>Neognathae</taxon>
        <taxon>Galloanserae</taxon>
        <taxon>Galliformes</taxon>
        <taxon>Phasianidae</taxon>
        <taxon>Perdicinae</taxon>
        <taxon>Bambusicola</taxon>
    </lineage>
</organism>
<dbReference type="PANTHER" id="PTHR11506:SF30">
    <property type="entry name" value="LYSOSOME-ASSOCIATED MEMBRANE GLYCOPROTEIN 3"/>
    <property type="match status" value="1"/>
</dbReference>
<gene>
    <name evidence="16" type="ORF">CIB84_000270</name>
</gene>
<keyword evidence="4" id="KW-0732">Signal</keyword>
<keyword evidence="3 12" id="KW-0812">Transmembrane</keyword>
<keyword evidence="5" id="KW-0547">Nucleotide-binding</keyword>
<evidence type="ECO:0000256" key="11">
    <source>
        <dbReference type="PROSITE-ProRule" id="PRU00192"/>
    </source>
</evidence>
<dbReference type="InterPro" id="IPR002000">
    <property type="entry name" value="Lysosome-assoc_membr_glycop"/>
</dbReference>
<dbReference type="Proteomes" id="UP000237246">
    <property type="component" value="Unassembled WGS sequence"/>
</dbReference>
<comment type="caution">
    <text evidence="16">The sequence shown here is derived from an EMBL/GenBank/DDBJ whole genome shotgun (WGS) entry which is preliminary data.</text>
</comment>
<evidence type="ECO:0000256" key="7">
    <source>
        <dbReference type="ARBA" id="ARBA00022989"/>
    </source>
</evidence>
<comment type="caution">
    <text evidence="12">Lacks conserved residue(s) required for the propagation of feature annotation.</text>
</comment>
<sequence length="688" mass="74066">DASTSLNLERTALARKRFTLQGLSNRRAPPKGWPSRQMPSLDTFEDFEAIPSSMDELSNSSDMEEETNPNNGTNLFRVEGSFDSCFPDSLTLEDGDLVQFVQEGENGQWLVKKLVSEKSEWVPSSILQPAEGDTNNIIKNSNAVMRGANGLKTGNGLAASTKAIDKAMKTRLLGSFCLQTGEFISSEDLTTSKASCTSFSSCYAEVALGVKLSPQTTSFHHTITSALPLSVYRSPPHQSTTVQHNTTGSISHTTTLQTTEQHWVTTAPASHMTTQAGANTSKAHGQSSATAVTTTAANTAPAGQATTQAMETVTPAVKNTTVSPYNQITTHVDTVTNTAIGNTTSKTQTTTTTTNTTATTSSTAKPTTSSTNHTTSGSSTATTMTSATTTHQGTHTTIPSTTMMVRPTLAPQPSPIPTGTYIISSSNKTCIKAVMGLQLMALSTQKKQMKYLTVNPNTTELSGSCGMVQSVLNITFIGGFISFVFVKKDPTYYVSTIEAELQLPSEGILYYVAIRQQHFTAKLGNSFKCASKQSFGLERTYQLLIVNMQLQAFDIVGNQFGREEECFLDKSTKAVPVAVGLSILGLLVIVFVTFLISRKKPYRGYERPSSQGVLAVHGSSHMKLMVNERPGGGIESLSVRTAAVESNSQFLLKSLDSVVGKAWNMFVSKAYVHQYTKSGIEEEDFLDI</sequence>
<dbReference type="GO" id="GO:0072594">
    <property type="term" value="P:establishment of protein localization to organelle"/>
    <property type="evidence" value="ECO:0007669"/>
    <property type="project" value="TreeGrafter"/>
</dbReference>
<keyword evidence="17" id="KW-1185">Reference proteome</keyword>
<keyword evidence="12" id="KW-0458">Lysosome</keyword>
<keyword evidence="8" id="KW-0342">GTP-binding</keyword>
<evidence type="ECO:0000256" key="4">
    <source>
        <dbReference type="ARBA" id="ARBA00022729"/>
    </source>
</evidence>
<proteinExistence type="inferred from homology"/>
<dbReference type="PROSITE" id="PS51407">
    <property type="entry name" value="LAMP_3"/>
    <property type="match status" value="1"/>
</dbReference>
<evidence type="ECO:0000256" key="9">
    <source>
        <dbReference type="ARBA" id="ARBA00023136"/>
    </source>
</evidence>
<dbReference type="AlphaFoldDB" id="A0A2P4THY2"/>
<evidence type="ECO:0000256" key="8">
    <source>
        <dbReference type="ARBA" id="ARBA00023134"/>
    </source>
</evidence>
<dbReference type="Gene3D" id="2.40.160.110">
    <property type="match status" value="1"/>
</dbReference>
<dbReference type="OrthoDB" id="9428839at2759"/>
<dbReference type="InterPro" id="IPR008280">
    <property type="entry name" value="Tub_FtsZ_C"/>
</dbReference>
<dbReference type="CDD" id="cd11857">
    <property type="entry name" value="SH3_DBS"/>
    <property type="match status" value="1"/>
</dbReference>
<dbReference type="InterPro" id="IPR036028">
    <property type="entry name" value="SH3-like_dom_sf"/>
</dbReference>
<dbReference type="SUPFAM" id="SSF55307">
    <property type="entry name" value="Tubulin C-terminal domain-like"/>
    <property type="match status" value="1"/>
</dbReference>
<dbReference type="PANTHER" id="PTHR11506">
    <property type="entry name" value="LYSOSOME-ASSOCIATED MEMBRANE GLYCOPROTEIN"/>
    <property type="match status" value="1"/>
</dbReference>
<evidence type="ECO:0000256" key="2">
    <source>
        <dbReference type="ARBA" id="ARBA00022443"/>
    </source>
</evidence>
<feature type="transmembrane region" description="Helical" evidence="14">
    <location>
        <begin position="574"/>
        <end position="597"/>
    </location>
</feature>
<feature type="region of interest" description="Disordered" evidence="13">
    <location>
        <begin position="20"/>
        <end position="39"/>
    </location>
</feature>